<dbReference type="OrthoDB" id="9781019at2"/>
<comment type="subunit">
    <text evidence="2">Homotetramer.</text>
</comment>
<dbReference type="GO" id="GO:0006637">
    <property type="term" value="P:acyl-CoA metabolic process"/>
    <property type="evidence" value="ECO:0007669"/>
    <property type="project" value="InterPro"/>
</dbReference>
<dbReference type="CDD" id="cd03444">
    <property type="entry name" value="Thioesterase_II_repeat1"/>
    <property type="match status" value="1"/>
</dbReference>
<accession>A0A1I4L5B0</accession>
<dbReference type="PANTHER" id="PTHR11066">
    <property type="entry name" value="ACYL-COA THIOESTERASE"/>
    <property type="match status" value="1"/>
</dbReference>
<dbReference type="InterPro" id="IPR003703">
    <property type="entry name" value="Acyl_CoA_thio"/>
</dbReference>
<dbReference type="Proteomes" id="UP000198519">
    <property type="component" value="Unassembled WGS sequence"/>
</dbReference>
<keyword evidence="4" id="KW-0443">Lipid metabolism</keyword>
<comment type="catalytic activity">
    <reaction evidence="6">
        <text>a fatty acyl-CoA + H2O = a fatty acid + CoA + H(+)</text>
        <dbReference type="Rhea" id="RHEA:16781"/>
        <dbReference type="ChEBI" id="CHEBI:15377"/>
        <dbReference type="ChEBI" id="CHEBI:15378"/>
        <dbReference type="ChEBI" id="CHEBI:28868"/>
        <dbReference type="ChEBI" id="CHEBI:57287"/>
        <dbReference type="ChEBI" id="CHEBI:77636"/>
        <dbReference type="EC" id="3.1.2.20"/>
    </reaction>
    <physiologicalReaction direction="left-to-right" evidence="6">
        <dbReference type="Rhea" id="RHEA:16782"/>
    </physiologicalReaction>
</comment>
<dbReference type="InterPro" id="IPR049449">
    <property type="entry name" value="TesB_ACOT8-like_N"/>
</dbReference>
<evidence type="ECO:0000256" key="6">
    <source>
        <dbReference type="ARBA" id="ARBA00050943"/>
    </source>
</evidence>
<reference evidence="12" key="1">
    <citation type="submission" date="2016-10" db="EMBL/GenBank/DDBJ databases">
        <authorList>
            <person name="Varghese N."/>
            <person name="Submissions S."/>
        </authorList>
    </citation>
    <scope>NUCLEOTIDE SEQUENCE [LARGE SCALE GENOMIC DNA]</scope>
    <source>
        <strain evidence="12">CGMCC 1.7061</strain>
    </source>
</reference>
<evidence type="ECO:0000256" key="8">
    <source>
        <dbReference type="ARBA" id="ARBA00079653"/>
    </source>
</evidence>
<evidence type="ECO:0000313" key="12">
    <source>
        <dbReference type="Proteomes" id="UP000198519"/>
    </source>
</evidence>
<dbReference type="STRING" id="488535.SAMN04487963_0278"/>
<evidence type="ECO:0000256" key="2">
    <source>
        <dbReference type="ARBA" id="ARBA00011881"/>
    </source>
</evidence>
<dbReference type="GO" id="GO:0047617">
    <property type="term" value="F:fatty acyl-CoA hydrolase activity"/>
    <property type="evidence" value="ECO:0007669"/>
    <property type="project" value="UniProtKB-EC"/>
</dbReference>
<dbReference type="CDD" id="cd03445">
    <property type="entry name" value="Thioesterase_II_repeat2"/>
    <property type="match status" value="1"/>
</dbReference>
<evidence type="ECO:0000259" key="10">
    <source>
        <dbReference type="Pfam" id="PF13622"/>
    </source>
</evidence>
<evidence type="ECO:0000256" key="4">
    <source>
        <dbReference type="ARBA" id="ARBA00023098"/>
    </source>
</evidence>
<dbReference type="GO" id="GO:0009062">
    <property type="term" value="P:fatty acid catabolic process"/>
    <property type="evidence" value="ECO:0007669"/>
    <property type="project" value="TreeGrafter"/>
</dbReference>
<dbReference type="EC" id="3.1.2.20" evidence="5"/>
<organism evidence="11 12">
    <name type="scientific">Marinobacter zhejiangensis</name>
    <dbReference type="NCBI Taxonomy" id="488535"/>
    <lineage>
        <taxon>Bacteria</taxon>
        <taxon>Pseudomonadati</taxon>
        <taxon>Pseudomonadota</taxon>
        <taxon>Gammaproteobacteria</taxon>
        <taxon>Pseudomonadales</taxon>
        <taxon>Marinobacteraceae</taxon>
        <taxon>Marinobacter</taxon>
    </lineage>
</organism>
<evidence type="ECO:0000259" key="9">
    <source>
        <dbReference type="Pfam" id="PF02551"/>
    </source>
</evidence>
<feature type="domain" description="Acyl-CoA thioesterase-like N-terminal HotDog" evidence="10">
    <location>
        <begin position="33"/>
        <end position="108"/>
    </location>
</feature>
<dbReference type="InterPro" id="IPR025652">
    <property type="entry name" value="TesB_C"/>
</dbReference>
<dbReference type="Gene3D" id="2.40.160.210">
    <property type="entry name" value="Acyl-CoA thioesterase, double hotdog domain"/>
    <property type="match status" value="1"/>
</dbReference>
<proteinExistence type="inferred from homology"/>
<dbReference type="InterPro" id="IPR042171">
    <property type="entry name" value="Acyl-CoA_hotdog"/>
</dbReference>
<evidence type="ECO:0000313" key="11">
    <source>
        <dbReference type="EMBL" id="SFL86162.1"/>
    </source>
</evidence>
<dbReference type="Pfam" id="PF13622">
    <property type="entry name" value="4HBT_3"/>
    <property type="match status" value="1"/>
</dbReference>
<dbReference type="EMBL" id="FOUE01000001">
    <property type="protein sequence ID" value="SFL86162.1"/>
    <property type="molecule type" value="Genomic_DNA"/>
</dbReference>
<protein>
    <recommendedName>
        <fullName evidence="7">Acyl-CoA thioesterase 2</fullName>
        <ecNumber evidence="5">3.1.2.20</ecNumber>
    </recommendedName>
    <alternativeName>
        <fullName evidence="8">Thioesterase II</fullName>
    </alternativeName>
</protein>
<keyword evidence="3" id="KW-0378">Hydrolase</keyword>
<evidence type="ECO:0000256" key="7">
    <source>
        <dbReference type="ARBA" id="ARBA00071120"/>
    </source>
</evidence>
<comment type="similarity">
    <text evidence="1">Belongs to the C/M/P thioester hydrolase family.</text>
</comment>
<dbReference type="FunFam" id="2.40.160.210:FF:000001">
    <property type="entry name" value="Acyl-CoA thioesterase II"/>
    <property type="match status" value="1"/>
</dbReference>
<evidence type="ECO:0000256" key="3">
    <source>
        <dbReference type="ARBA" id="ARBA00022801"/>
    </source>
</evidence>
<feature type="domain" description="Acyl-CoA thioesterase 2 C-terminal" evidence="9">
    <location>
        <begin position="154"/>
        <end position="278"/>
    </location>
</feature>
<gene>
    <name evidence="11" type="ORF">SAMN04487963_0278</name>
</gene>
<evidence type="ECO:0000256" key="5">
    <source>
        <dbReference type="ARBA" id="ARBA00038894"/>
    </source>
</evidence>
<dbReference type="AlphaFoldDB" id="A0A1I4L5B0"/>
<keyword evidence="12" id="KW-1185">Reference proteome</keyword>
<dbReference type="InterPro" id="IPR029069">
    <property type="entry name" value="HotDog_dom_sf"/>
</dbReference>
<dbReference type="GO" id="GO:0005829">
    <property type="term" value="C:cytosol"/>
    <property type="evidence" value="ECO:0007669"/>
    <property type="project" value="TreeGrafter"/>
</dbReference>
<dbReference type="Pfam" id="PF02551">
    <property type="entry name" value="Acyl_CoA_thio"/>
    <property type="match status" value="1"/>
</dbReference>
<dbReference type="PANTHER" id="PTHR11066:SF34">
    <property type="entry name" value="ACYL-COENZYME A THIOESTERASE 8"/>
    <property type="match status" value="1"/>
</dbReference>
<sequence length="285" mass="32018">MLEVTRKLVELLDLSPTGDDHFQGDSEDLGFPNVFGGQVLGQSLMAASRTVEDRAAHSLHAYFLRPGNHSLPIDYEVQRVRDGGSFSVRRVIARQDGREILTAAVSFQVAEEGFEHQMEMPPAAGYEGLPSESDYVEKLLPKIPEAMQAKLSRNRPVEIRPIDPVNPLKPEAKPPMKQSWLRVQGELPDDPVLHRCLLAYASDFSFLGTSLNPHGVTFMSRNMQVASLDHAIWFHREFRFDDWLLYDKDSPSASGGRGFNRGNFFDRNGVLVASTTQEALIRQRK</sequence>
<name>A0A1I4L5B0_9GAMM</name>
<dbReference type="RefSeq" id="WP_092020108.1">
    <property type="nucleotide sequence ID" value="NZ_FOUE01000001.1"/>
</dbReference>
<dbReference type="SUPFAM" id="SSF54637">
    <property type="entry name" value="Thioesterase/thiol ester dehydrase-isomerase"/>
    <property type="match status" value="2"/>
</dbReference>
<evidence type="ECO:0000256" key="1">
    <source>
        <dbReference type="ARBA" id="ARBA00006538"/>
    </source>
</evidence>